<keyword evidence="2" id="KW-1185">Reference proteome</keyword>
<organism evidence="1 2">
    <name type="scientific">Streptomyces coeruleoprunus</name>
    <dbReference type="NCBI Taxonomy" id="285563"/>
    <lineage>
        <taxon>Bacteria</taxon>
        <taxon>Bacillati</taxon>
        <taxon>Actinomycetota</taxon>
        <taxon>Actinomycetes</taxon>
        <taxon>Kitasatosporales</taxon>
        <taxon>Streptomycetaceae</taxon>
        <taxon>Streptomyces</taxon>
    </lineage>
</organism>
<accession>A0ABV9XFE7</accession>
<dbReference type="EMBL" id="JBHSJD010000014">
    <property type="protein sequence ID" value="MFC5024169.1"/>
    <property type="molecule type" value="Genomic_DNA"/>
</dbReference>
<reference evidence="2" key="1">
    <citation type="journal article" date="2019" name="Int. J. Syst. Evol. Microbiol.">
        <title>The Global Catalogue of Microorganisms (GCM) 10K type strain sequencing project: providing services to taxonomists for standard genome sequencing and annotation.</title>
        <authorList>
            <consortium name="The Broad Institute Genomics Platform"/>
            <consortium name="The Broad Institute Genome Sequencing Center for Infectious Disease"/>
            <person name="Wu L."/>
            <person name="Ma J."/>
        </authorList>
    </citation>
    <scope>NUCLEOTIDE SEQUENCE [LARGE SCALE GENOMIC DNA]</scope>
    <source>
        <strain evidence="2">CGMCC 4.1648</strain>
    </source>
</reference>
<dbReference type="RefSeq" id="WP_345693806.1">
    <property type="nucleotide sequence ID" value="NZ_BAABIT010000001.1"/>
</dbReference>
<evidence type="ECO:0000313" key="1">
    <source>
        <dbReference type="EMBL" id="MFC5024169.1"/>
    </source>
</evidence>
<comment type="caution">
    <text evidence="1">The sequence shown here is derived from an EMBL/GenBank/DDBJ whole genome shotgun (WGS) entry which is preliminary data.</text>
</comment>
<gene>
    <name evidence="1" type="ORF">ACFPM3_18760</name>
</gene>
<name>A0ABV9XFE7_9ACTN</name>
<protein>
    <submittedName>
        <fullName evidence="1">Uncharacterized protein</fullName>
    </submittedName>
</protein>
<evidence type="ECO:0000313" key="2">
    <source>
        <dbReference type="Proteomes" id="UP001595829"/>
    </source>
</evidence>
<sequence length="147" mass="17011">MDSPDEAAVGELLHQRGWRKAFTVSEMADKWAWLIDVVERGYGDFTHEYANDLSCRDWLHQAWLLLDDHTVLVWSRRIKELDERFIAATVHDDGFALGQLHRIPPADLWWWRRHPRVLTGYLGRDLRAVGAVAGSEPRRGSAKRLLA</sequence>
<proteinExistence type="predicted"/>
<dbReference type="Proteomes" id="UP001595829">
    <property type="component" value="Unassembled WGS sequence"/>
</dbReference>